<gene>
    <name evidence="2" type="ORF">NCTC9645_01876</name>
</gene>
<evidence type="ECO:0000256" key="1">
    <source>
        <dbReference type="SAM" id="MobiDB-lite"/>
    </source>
</evidence>
<reference evidence="2 3" key="1">
    <citation type="submission" date="2018-06" db="EMBL/GenBank/DDBJ databases">
        <authorList>
            <consortium name="Pathogen Informatics"/>
            <person name="Doyle S."/>
        </authorList>
    </citation>
    <scope>NUCLEOTIDE SEQUENCE [LARGE SCALE GENOMIC DNA]</scope>
    <source>
        <strain evidence="2 3">NCTC9645</strain>
    </source>
</reference>
<feature type="region of interest" description="Disordered" evidence="1">
    <location>
        <begin position="168"/>
        <end position="189"/>
    </location>
</feature>
<dbReference type="EMBL" id="UASO01000004">
    <property type="protein sequence ID" value="SQC20893.1"/>
    <property type="molecule type" value="Genomic_DNA"/>
</dbReference>
<sequence length="302" mass="33267">MSLESNLELNNQLLTKQNSLYERNIALLERLVQSLASGVALKADTVSQVQEYRETVTESKTESKTALTLDDLQFGDVIALAAFYPVPQKITEEMLQRAVAYREATGDARVVQIDALDSALQGVKRAKALLKPALLDLSRNVLKYWDDLPTIGERRGFAERLLDAAPTERDAVKPKKASGKGNQERKGPFYWHHPESGAIGSVEDLGALNELLEDGLTVEINKVEFLQLQEAAAKNKAQTEDSTPDFDMLRKQAEEHIKTLCKGGYRAEAVGILDSFGAKKLGEVEDKDLADLIAKAEKALEG</sequence>
<dbReference type="AlphaFoldDB" id="A0A2X3D7H1"/>
<protein>
    <submittedName>
        <fullName evidence="2">Uncharacterized protein</fullName>
    </submittedName>
</protein>
<organism evidence="2 3">
    <name type="scientific">Klebsiella pneumoniae</name>
    <dbReference type="NCBI Taxonomy" id="573"/>
    <lineage>
        <taxon>Bacteria</taxon>
        <taxon>Pseudomonadati</taxon>
        <taxon>Pseudomonadota</taxon>
        <taxon>Gammaproteobacteria</taxon>
        <taxon>Enterobacterales</taxon>
        <taxon>Enterobacteriaceae</taxon>
        <taxon>Klebsiella/Raoultella group</taxon>
        <taxon>Klebsiella</taxon>
        <taxon>Klebsiella pneumoniae complex</taxon>
    </lineage>
</organism>
<dbReference type="Proteomes" id="UP000250675">
    <property type="component" value="Unassembled WGS sequence"/>
</dbReference>
<evidence type="ECO:0000313" key="2">
    <source>
        <dbReference type="EMBL" id="SQC20893.1"/>
    </source>
</evidence>
<proteinExistence type="predicted"/>
<evidence type="ECO:0000313" key="3">
    <source>
        <dbReference type="Proteomes" id="UP000250675"/>
    </source>
</evidence>
<name>A0A2X3D7H1_KLEPN</name>
<accession>A0A2X3D7H1</accession>